<proteinExistence type="predicted"/>
<dbReference type="AlphaFoldDB" id="A0AAQ3XEX9"/>
<reference evidence="4 5" key="1">
    <citation type="submission" date="2024-02" db="EMBL/GenBank/DDBJ databases">
        <title>High-quality chromosome-scale genome assembly of Pensacola bahiagrass (Paspalum notatum Flugge var. saurae).</title>
        <authorList>
            <person name="Vega J.M."/>
            <person name="Podio M."/>
            <person name="Orjuela J."/>
            <person name="Siena L.A."/>
            <person name="Pessino S.C."/>
            <person name="Combes M.C."/>
            <person name="Mariac C."/>
            <person name="Albertini E."/>
            <person name="Pupilli F."/>
            <person name="Ortiz J.P.A."/>
            <person name="Leblanc O."/>
        </authorList>
    </citation>
    <scope>NUCLEOTIDE SEQUENCE [LARGE SCALE GENOMIC DNA]</scope>
    <source>
        <strain evidence="4">R1</strain>
        <tissue evidence="4">Leaf</tissue>
    </source>
</reference>
<accession>A0AAQ3XEX9</accession>
<dbReference type="Proteomes" id="UP001341281">
    <property type="component" value="Chromosome 10"/>
</dbReference>
<organism evidence="4 5">
    <name type="scientific">Paspalum notatum var. saurae</name>
    <dbReference type="NCBI Taxonomy" id="547442"/>
    <lineage>
        <taxon>Eukaryota</taxon>
        <taxon>Viridiplantae</taxon>
        <taxon>Streptophyta</taxon>
        <taxon>Embryophyta</taxon>
        <taxon>Tracheophyta</taxon>
        <taxon>Spermatophyta</taxon>
        <taxon>Magnoliopsida</taxon>
        <taxon>Liliopsida</taxon>
        <taxon>Poales</taxon>
        <taxon>Poaceae</taxon>
        <taxon>PACMAD clade</taxon>
        <taxon>Panicoideae</taxon>
        <taxon>Andropogonodae</taxon>
        <taxon>Paspaleae</taxon>
        <taxon>Paspalinae</taxon>
        <taxon>Paspalum</taxon>
    </lineage>
</organism>
<keyword evidence="1" id="KW-0862">Zinc</keyword>
<dbReference type="EMBL" id="CP144754">
    <property type="protein sequence ID" value="WVZ95785.1"/>
    <property type="molecule type" value="Genomic_DNA"/>
</dbReference>
<dbReference type="SMART" id="SM00343">
    <property type="entry name" value="ZnF_C2HC"/>
    <property type="match status" value="1"/>
</dbReference>
<feature type="domain" description="CCHC-type" evidence="3">
    <location>
        <begin position="27"/>
        <end position="41"/>
    </location>
</feature>
<dbReference type="InterPro" id="IPR001878">
    <property type="entry name" value="Znf_CCHC"/>
</dbReference>
<keyword evidence="1" id="KW-0479">Metal-binding</keyword>
<evidence type="ECO:0000313" key="4">
    <source>
        <dbReference type="EMBL" id="WVZ95785.1"/>
    </source>
</evidence>
<name>A0AAQ3XEX9_PASNO</name>
<feature type="compositionally biased region" description="Basic and acidic residues" evidence="2">
    <location>
        <begin position="1"/>
        <end position="16"/>
    </location>
</feature>
<gene>
    <name evidence="4" type="ORF">U9M48_041508</name>
</gene>
<dbReference type="GO" id="GO:0008270">
    <property type="term" value="F:zinc ion binding"/>
    <property type="evidence" value="ECO:0007669"/>
    <property type="project" value="UniProtKB-KW"/>
</dbReference>
<evidence type="ECO:0000259" key="3">
    <source>
        <dbReference type="PROSITE" id="PS50158"/>
    </source>
</evidence>
<keyword evidence="5" id="KW-1185">Reference proteome</keyword>
<evidence type="ECO:0000256" key="1">
    <source>
        <dbReference type="PROSITE-ProRule" id="PRU00047"/>
    </source>
</evidence>
<evidence type="ECO:0000313" key="5">
    <source>
        <dbReference type="Proteomes" id="UP001341281"/>
    </source>
</evidence>
<dbReference type="PROSITE" id="PS50158">
    <property type="entry name" value="ZF_CCHC"/>
    <property type="match status" value="1"/>
</dbReference>
<keyword evidence="1" id="KW-0863">Zinc-finger</keyword>
<dbReference type="GO" id="GO:0003676">
    <property type="term" value="F:nucleic acid binding"/>
    <property type="evidence" value="ECO:0007669"/>
    <property type="project" value="InterPro"/>
</dbReference>
<dbReference type="Gene3D" id="4.10.60.10">
    <property type="entry name" value="Zinc finger, CCHC-type"/>
    <property type="match status" value="1"/>
</dbReference>
<dbReference type="Pfam" id="PF00098">
    <property type="entry name" value="zf-CCHC"/>
    <property type="match status" value="1"/>
</dbReference>
<protein>
    <recommendedName>
        <fullName evidence="3">CCHC-type domain-containing protein</fullName>
    </recommendedName>
</protein>
<feature type="region of interest" description="Disordered" evidence="2">
    <location>
        <begin position="1"/>
        <end position="25"/>
    </location>
</feature>
<sequence length="116" mass="13370">MERRYSSGGAKGREDQQYPAGKQNGGCFNCGKMGHFARDCRLPRRRFEGNVATTVKEEKRKEVANSEEEEWDFEAGFSQEVEEKELEWRHLLLQQRLIQESTTRMIGSLILGAQTT</sequence>
<dbReference type="InterPro" id="IPR036875">
    <property type="entry name" value="Znf_CCHC_sf"/>
</dbReference>
<evidence type="ECO:0000256" key="2">
    <source>
        <dbReference type="SAM" id="MobiDB-lite"/>
    </source>
</evidence>
<dbReference type="SUPFAM" id="SSF57756">
    <property type="entry name" value="Retrovirus zinc finger-like domains"/>
    <property type="match status" value="1"/>
</dbReference>